<dbReference type="GO" id="GO:0015035">
    <property type="term" value="F:protein-disulfide reductase activity"/>
    <property type="evidence" value="ECO:0007669"/>
    <property type="project" value="UniProtKB-UniRule"/>
</dbReference>
<feature type="compositionally biased region" description="Gly residues" evidence="7">
    <location>
        <begin position="124"/>
        <end position="136"/>
    </location>
</feature>
<keyword evidence="4" id="KW-1015">Disulfide bond</keyword>
<dbReference type="InterPro" id="IPR005746">
    <property type="entry name" value="Thioredoxin"/>
</dbReference>
<organism evidence="9 10">
    <name type="scientific">Sorangium cellulosum</name>
    <name type="common">Polyangium cellulosum</name>
    <dbReference type="NCBI Taxonomy" id="56"/>
    <lineage>
        <taxon>Bacteria</taxon>
        <taxon>Pseudomonadati</taxon>
        <taxon>Myxococcota</taxon>
        <taxon>Polyangia</taxon>
        <taxon>Polyangiales</taxon>
        <taxon>Polyangiaceae</taxon>
        <taxon>Sorangium</taxon>
    </lineage>
</organism>
<dbReference type="RefSeq" id="WP_061607770.1">
    <property type="nucleotide sequence ID" value="NZ_JEMA01000412.1"/>
</dbReference>
<name>A0A150QQX4_SORCE</name>
<evidence type="ECO:0000259" key="8">
    <source>
        <dbReference type="PROSITE" id="PS51352"/>
    </source>
</evidence>
<dbReference type="Gene3D" id="3.40.30.10">
    <property type="entry name" value="Glutaredoxin"/>
    <property type="match status" value="1"/>
</dbReference>
<evidence type="ECO:0000313" key="10">
    <source>
        <dbReference type="Proteomes" id="UP000075260"/>
    </source>
</evidence>
<dbReference type="Pfam" id="PF00085">
    <property type="entry name" value="Thioredoxin"/>
    <property type="match status" value="1"/>
</dbReference>
<gene>
    <name evidence="9" type="ORF">BE15_02195</name>
</gene>
<dbReference type="PRINTS" id="PR00421">
    <property type="entry name" value="THIOREDOXIN"/>
</dbReference>
<keyword evidence="2" id="KW-0813">Transport</keyword>
<protein>
    <recommendedName>
        <fullName evidence="6">Thioredoxin</fullName>
    </recommendedName>
</protein>
<feature type="region of interest" description="Disordered" evidence="7">
    <location>
        <begin position="117"/>
        <end position="136"/>
    </location>
</feature>
<evidence type="ECO:0000256" key="3">
    <source>
        <dbReference type="ARBA" id="ARBA00022982"/>
    </source>
</evidence>
<dbReference type="OrthoDB" id="9790390at2"/>
<evidence type="ECO:0000256" key="2">
    <source>
        <dbReference type="ARBA" id="ARBA00022448"/>
    </source>
</evidence>
<evidence type="ECO:0000313" key="9">
    <source>
        <dbReference type="EMBL" id="KYF70232.1"/>
    </source>
</evidence>
<evidence type="ECO:0000256" key="5">
    <source>
        <dbReference type="ARBA" id="ARBA00023284"/>
    </source>
</evidence>
<dbReference type="PANTHER" id="PTHR45663:SF40">
    <property type="entry name" value="THIOREDOXIN 2"/>
    <property type="match status" value="1"/>
</dbReference>
<dbReference type="NCBIfam" id="TIGR01068">
    <property type="entry name" value="thioredoxin"/>
    <property type="match status" value="1"/>
</dbReference>
<keyword evidence="3" id="KW-0249">Electron transport</keyword>
<comment type="similarity">
    <text evidence="1">Belongs to the thioredoxin family.</text>
</comment>
<dbReference type="InterPro" id="IPR013766">
    <property type="entry name" value="Thioredoxin_domain"/>
</dbReference>
<dbReference type="Proteomes" id="UP000075260">
    <property type="component" value="Unassembled WGS sequence"/>
</dbReference>
<evidence type="ECO:0000256" key="1">
    <source>
        <dbReference type="ARBA" id="ARBA00008987"/>
    </source>
</evidence>
<dbReference type="InterPro" id="IPR036249">
    <property type="entry name" value="Thioredoxin-like_sf"/>
</dbReference>
<evidence type="ECO:0000256" key="6">
    <source>
        <dbReference type="NCBIfam" id="TIGR01068"/>
    </source>
</evidence>
<dbReference type="CDD" id="cd02947">
    <property type="entry name" value="TRX_family"/>
    <property type="match status" value="1"/>
</dbReference>
<feature type="domain" description="Thioredoxin" evidence="8">
    <location>
        <begin position="1"/>
        <end position="105"/>
    </location>
</feature>
<reference evidence="9 10" key="1">
    <citation type="submission" date="2014-02" db="EMBL/GenBank/DDBJ databases">
        <title>The small core and large imbalanced accessory genome model reveals a collaborative survival strategy of Sorangium cellulosum strains in nature.</title>
        <authorList>
            <person name="Han K."/>
            <person name="Peng R."/>
            <person name="Blom J."/>
            <person name="Li Y.-Z."/>
        </authorList>
    </citation>
    <scope>NUCLEOTIDE SEQUENCE [LARGE SCALE GENOMIC DNA]</scope>
    <source>
        <strain evidence="9 10">So0008-312</strain>
    </source>
</reference>
<dbReference type="SUPFAM" id="SSF52833">
    <property type="entry name" value="Thioredoxin-like"/>
    <property type="match status" value="1"/>
</dbReference>
<dbReference type="GO" id="GO:0005829">
    <property type="term" value="C:cytosol"/>
    <property type="evidence" value="ECO:0007669"/>
    <property type="project" value="TreeGrafter"/>
</dbReference>
<dbReference type="AlphaFoldDB" id="A0A150QQX4"/>
<comment type="caution">
    <text evidence="9">The sequence shown here is derived from an EMBL/GenBank/DDBJ whole genome shotgun (WGS) entry which is preliminary data.</text>
</comment>
<evidence type="ECO:0000256" key="4">
    <source>
        <dbReference type="ARBA" id="ARBA00023157"/>
    </source>
</evidence>
<sequence>MSTTELSTANFEQTVDSNDIVLIDWWAPWCGPCRVFAPVFEKASEKHPDLVFAKINTDEQQDLAQAFNIRSIPTLFIFREKVLLFAQAGSLPASALDQVIEKVRSLDMDEVRTKIAEEEAKRTAGGGQGGEGGEGA</sequence>
<dbReference type="FunFam" id="3.40.30.10:FF:000155">
    <property type="entry name" value="Thioredoxin"/>
    <property type="match status" value="1"/>
</dbReference>
<keyword evidence="5" id="KW-0676">Redox-active center</keyword>
<dbReference type="PANTHER" id="PTHR45663">
    <property type="entry name" value="GEO12009P1"/>
    <property type="match status" value="1"/>
</dbReference>
<dbReference type="PROSITE" id="PS51352">
    <property type="entry name" value="THIOREDOXIN_2"/>
    <property type="match status" value="1"/>
</dbReference>
<dbReference type="EMBL" id="JEMA01000412">
    <property type="protein sequence ID" value="KYF70232.1"/>
    <property type="molecule type" value="Genomic_DNA"/>
</dbReference>
<evidence type="ECO:0000256" key="7">
    <source>
        <dbReference type="SAM" id="MobiDB-lite"/>
    </source>
</evidence>
<proteinExistence type="inferred from homology"/>
<accession>A0A150QQX4</accession>